<protein>
    <recommendedName>
        <fullName evidence="4">DUF4025 domain-containing protein</fullName>
    </recommendedName>
</protein>
<evidence type="ECO:0000313" key="2">
    <source>
        <dbReference type="EMBL" id="MCY9698266.1"/>
    </source>
</evidence>
<dbReference type="RefSeq" id="WP_164826757.1">
    <property type="nucleotide sequence ID" value="NZ_JAMDMW010000133.1"/>
</dbReference>
<evidence type="ECO:0000313" key="3">
    <source>
        <dbReference type="Proteomes" id="UP001527099"/>
    </source>
</evidence>
<feature type="region of interest" description="Disordered" evidence="1">
    <location>
        <begin position="1"/>
        <end position="52"/>
    </location>
</feature>
<proteinExistence type="predicted"/>
<accession>A0ABT4GPY5</accession>
<name>A0ABT4GPY5_9BACL</name>
<keyword evidence="3" id="KW-1185">Reference proteome</keyword>
<dbReference type="Proteomes" id="UP001527099">
    <property type="component" value="Unassembled WGS sequence"/>
</dbReference>
<evidence type="ECO:0000256" key="1">
    <source>
        <dbReference type="SAM" id="MobiDB-lite"/>
    </source>
</evidence>
<reference evidence="2 3" key="1">
    <citation type="submission" date="2022-05" db="EMBL/GenBank/DDBJ databases">
        <title>Genome Sequencing of Bee-Associated Microbes.</title>
        <authorList>
            <person name="Dunlap C."/>
        </authorList>
    </citation>
    <scope>NUCLEOTIDE SEQUENCE [LARGE SCALE GENOMIC DNA]</scope>
    <source>
        <strain evidence="2 3">NRRL B-14421</strain>
    </source>
</reference>
<organism evidence="2 3">
    <name type="scientific">Paenibacillus alginolyticus</name>
    <dbReference type="NCBI Taxonomy" id="59839"/>
    <lineage>
        <taxon>Bacteria</taxon>
        <taxon>Bacillati</taxon>
        <taxon>Bacillota</taxon>
        <taxon>Bacilli</taxon>
        <taxon>Bacillales</taxon>
        <taxon>Paenibacillaceae</taxon>
        <taxon>Paenibacillus</taxon>
    </lineage>
</organism>
<sequence length="52" mass="5855">MKEKSQSNHNEPTIAPGMNTHDPLEKKATEEDIENGDATSVTRLYLDRTPED</sequence>
<dbReference type="EMBL" id="JAMDMX010000220">
    <property type="protein sequence ID" value="MCY9698266.1"/>
    <property type="molecule type" value="Genomic_DNA"/>
</dbReference>
<comment type="caution">
    <text evidence="2">The sequence shown here is derived from an EMBL/GenBank/DDBJ whole genome shotgun (WGS) entry which is preliminary data.</text>
</comment>
<gene>
    <name evidence="2" type="ORF">M5X19_36310</name>
</gene>
<evidence type="ECO:0008006" key="4">
    <source>
        <dbReference type="Google" id="ProtNLM"/>
    </source>
</evidence>